<feature type="domain" description="CHHC U11-48K-type" evidence="4">
    <location>
        <begin position="1"/>
        <end position="28"/>
    </location>
</feature>
<dbReference type="SUPFAM" id="SSF57667">
    <property type="entry name" value="beta-beta-alpha zinc fingers"/>
    <property type="match status" value="1"/>
</dbReference>
<evidence type="ECO:0000256" key="2">
    <source>
        <dbReference type="ARBA" id="ARBA00022771"/>
    </source>
</evidence>
<dbReference type="EMBL" id="KE525094">
    <property type="protein sequence ID" value="KFB41438.1"/>
    <property type="molecule type" value="Genomic_DNA"/>
</dbReference>
<keyword evidence="2" id="KW-0863">Zinc-finger</keyword>
<feature type="domain" description="CHHC U11-48K-type" evidence="4">
    <location>
        <begin position="33"/>
        <end position="60"/>
    </location>
</feature>
<dbReference type="OrthoDB" id="5839404at2759"/>
<dbReference type="STRING" id="74873.A0A084VTZ4"/>
<gene>
    <name evidence="5" type="ORF">ZHAS_00009033</name>
</gene>
<organism evidence="5">
    <name type="scientific">Anopheles sinensis</name>
    <name type="common">Mosquito</name>
    <dbReference type="NCBI Taxonomy" id="74873"/>
    <lineage>
        <taxon>Eukaryota</taxon>
        <taxon>Metazoa</taxon>
        <taxon>Ecdysozoa</taxon>
        <taxon>Arthropoda</taxon>
        <taxon>Hexapoda</taxon>
        <taxon>Insecta</taxon>
        <taxon>Pterygota</taxon>
        <taxon>Neoptera</taxon>
        <taxon>Endopterygota</taxon>
        <taxon>Diptera</taxon>
        <taxon>Nematocera</taxon>
        <taxon>Culicoidea</taxon>
        <taxon>Culicidae</taxon>
        <taxon>Anophelinae</taxon>
        <taxon>Anopheles</taxon>
    </lineage>
</organism>
<dbReference type="InterPro" id="IPR022776">
    <property type="entry name" value="TRM13/UPF0224_CHHC_Znf_dom"/>
</dbReference>
<dbReference type="VEuPathDB" id="VectorBase:ASIC009033"/>
<dbReference type="PROSITE" id="PS51800">
    <property type="entry name" value="ZF_CHHC_U11_48K"/>
    <property type="match status" value="2"/>
</dbReference>
<reference evidence="5 7" key="1">
    <citation type="journal article" date="2014" name="BMC Genomics">
        <title>Genome sequence of Anopheles sinensis provides insight into genetics basis of mosquito competence for malaria parasites.</title>
        <authorList>
            <person name="Zhou D."/>
            <person name="Zhang D."/>
            <person name="Ding G."/>
            <person name="Shi L."/>
            <person name="Hou Q."/>
            <person name="Ye Y."/>
            <person name="Xu Y."/>
            <person name="Zhou H."/>
            <person name="Xiong C."/>
            <person name="Li S."/>
            <person name="Yu J."/>
            <person name="Hong S."/>
            <person name="Yu X."/>
            <person name="Zou P."/>
            <person name="Chen C."/>
            <person name="Chang X."/>
            <person name="Wang W."/>
            <person name="Lv Y."/>
            <person name="Sun Y."/>
            <person name="Ma L."/>
            <person name="Shen B."/>
            <person name="Zhu C."/>
        </authorList>
    </citation>
    <scope>NUCLEOTIDE SEQUENCE [LARGE SCALE GENOMIC DNA]</scope>
</reference>
<evidence type="ECO:0000259" key="4">
    <source>
        <dbReference type="PROSITE" id="PS51800"/>
    </source>
</evidence>
<dbReference type="VEuPathDB" id="VectorBase:ASIS011032"/>
<proteinExistence type="predicted"/>
<dbReference type="GO" id="GO:0008270">
    <property type="term" value="F:zinc ion binding"/>
    <property type="evidence" value="ECO:0007669"/>
    <property type="project" value="UniProtKB-KW"/>
</dbReference>
<evidence type="ECO:0000256" key="1">
    <source>
        <dbReference type="ARBA" id="ARBA00022723"/>
    </source>
</evidence>
<evidence type="ECO:0000256" key="3">
    <source>
        <dbReference type="ARBA" id="ARBA00022833"/>
    </source>
</evidence>
<evidence type="ECO:0000313" key="5">
    <source>
        <dbReference type="EMBL" id="KFB41438.1"/>
    </source>
</evidence>
<reference evidence="6" key="2">
    <citation type="submission" date="2020-05" db="UniProtKB">
        <authorList>
            <consortium name="EnsemblMetazoa"/>
        </authorList>
    </citation>
    <scope>IDENTIFICATION</scope>
</reference>
<dbReference type="AlphaFoldDB" id="A0A084VTZ4"/>
<sequence length="156" mass="18360">MLQCPYEQAHLIRPERMQIHLIKCERQHKNVKLLKCMFNYSHHIKPEDYAEHLRLCDDRRLIETSLYLLEGEVARGIGKPSSTTGATTGVMDPQTKQAVWGEENWDDMNEAPYDPEKHCLENKIIRKARLLTKAEKREFYKAESQRHDELAKRTAQ</sequence>
<keyword evidence="3" id="KW-0862">Zinc</keyword>
<dbReference type="OMA" id="RVEDYNP"/>
<dbReference type="Proteomes" id="UP000030765">
    <property type="component" value="Unassembled WGS sequence"/>
</dbReference>
<dbReference type="InterPro" id="IPR036236">
    <property type="entry name" value="Znf_C2H2_sf"/>
</dbReference>
<accession>A0A084VTZ4</accession>
<evidence type="ECO:0000313" key="7">
    <source>
        <dbReference type="Proteomes" id="UP000030765"/>
    </source>
</evidence>
<keyword evidence="7" id="KW-1185">Reference proteome</keyword>
<dbReference type="EnsemblMetazoa" id="ASIC009033-RA">
    <property type="protein sequence ID" value="ASIC009033-PA"/>
    <property type="gene ID" value="ASIC009033"/>
</dbReference>
<name>A0A084VTZ4_ANOSI</name>
<dbReference type="EMBL" id="ATLV01016572">
    <property type="status" value="NOT_ANNOTATED_CDS"/>
    <property type="molecule type" value="Genomic_DNA"/>
</dbReference>
<protein>
    <submittedName>
        <fullName evidence="5">AGAP013152-PA-like protein</fullName>
    </submittedName>
</protein>
<dbReference type="Pfam" id="PF05253">
    <property type="entry name" value="zf-U11-48K"/>
    <property type="match status" value="1"/>
</dbReference>
<keyword evidence="1" id="KW-0479">Metal-binding</keyword>
<evidence type="ECO:0000313" key="6">
    <source>
        <dbReference type="EnsemblMetazoa" id="ASIC009033-PA"/>
    </source>
</evidence>